<dbReference type="InParanoid" id="L8FPM6"/>
<feature type="region of interest" description="Disordered" evidence="1">
    <location>
        <begin position="210"/>
        <end position="269"/>
    </location>
</feature>
<evidence type="ECO:0000313" key="4">
    <source>
        <dbReference type="Proteomes" id="UP000011064"/>
    </source>
</evidence>
<dbReference type="STRING" id="658429.L8FPM6"/>
<dbReference type="Proteomes" id="UP000011064">
    <property type="component" value="Unassembled WGS sequence"/>
</dbReference>
<gene>
    <name evidence="3" type="ORF">GMDG_05538</name>
</gene>
<accession>L8FPM6</accession>
<dbReference type="HOGENOM" id="CLU_031977_1_0_1"/>
<dbReference type="EMBL" id="GL573287">
    <property type="protein sequence ID" value="ELR02489.1"/>
    <property type="molecule type" value="Genomic_DNA"/>
</dbReference>
<dbReference type="GO" id="GO:0000172">
    <property type="term" value="C:ribonuclease MRP complex"/>
    <property type="evidence" value="ECO:0007669"/>
    <property type="project" value="InterPro"/>
</dbReference>
<proteinExistence type="predicted"/>
<dbReference type="GO" id="GO:0000466">
    <property type="term" value="P:maturation of 5.8S rRNA from tricistronic rRNA transcript (SSU-rRNA, 5.8S rRNA, LSU-rRNA)"/>
    <property type="evidence" value="ECO:0007669"/>
    <property type="project" value="TreeGrafter"/>
</dbReference>
<evidence type="ECO:0000313" key="3">
    <source>
        <dbReference type="EMBL" id="ELR02489.1"/>
    </source>
</evidence>
<dbReference type="GO" id="GO:0042134">
    <property type="term" value="F:rRNA primary transcript binding"/>
    <property type="evidence" value="ECO:0007669"/>
    <property type="project" value="InterPro"/>
</dbReference>
<dbReference type="InterPro" id="IPR047205">
    <property type="entry name" value="RMP1"/>
</dbReference>
<feature type="domain" description="RNase MRP protein 1 RNA binding" evidence="2">
    <location>
        <begin position="25"/>
        <end position="115"/>
    </location>
</feature>
<reference evidence="4" key="1">
    <citation type="submission" date="2010-09" db="EMBL/GenBank/DDBJ databases">
        <title>The genome sequence of Geomyces destructans 20631-21.</title>
        <authorList>
            <consortium name="The Broad Institute Genome Sequencing Platform"/>
            <person name="Cuomo C.A."/>
            <person name="Blehert D.S."/>
            <person name="Lorch J.M."/>
            <person name="Young S.K."/>
            <person name="Zeng Q."/>
            <person name="Gargeya S."/>
            <person name="Fitzgerald M."/>
            <person name="Haas B."/>
            <person name="Abouelleil A."/>
            <person name="Alvarado L."/>
            <person name="Arachchi H.M."/>
            <person name="Berlin A."/>
            <person name="Brown A."/>
            <person name="Chapman S.B."/>
            <person name="Chen Z."/>
            <person name="Dunbar C."/>
            <person name="Freedman E."/>
            <person name="Gearin G."/>
            <person name="Gellesch M."/>
            <person name="Goldberg J."/>
            <person name="Griggs A."/>
            <person name="Gujja S."/>
            <person name="Heiman D."/>
            <person name="Howarth C."/>
            <person name="Larson L."/>
            <person name="Lui A."/>
            <person name="MacDonald P.J.P."/>
            <person name="Montmayeur A."/>
            <person name="Murphy C."/>
            <person name="Neiman D."/>
            <person name="Pearson M."/>
            <person name="Priest M."/>
            <person name="Roberts A."/>
            <person name="Saif S."/>
            <person name="Shea T."/>
            <person name="Shenoy N."/>
            <person name="Sisk P."/>
            <person name="Stolte C."/>
            <person name="Sykes S."/>
            <person name="Wortman J."/>
            <person name="Nusbaum C."/>
            <person name="Birren B."/>
        </authorList>
    </citation>
    <scope>NUCLEOTIDE SEQUENCE [LARGE SCALE GENOMIC DNA]</scope>
    <source>
        <strain evidence="4">ATCC MYA-4855 / 20631-21</strain>
    </source>
</reference>
<dbReference type="AlphaFoldDB" id="L8FPM6"/>
<dbReference type="GO" id="GO:0000294">
    <property type="term" value="P:nuclear-transcribed mRNA catabolic process, RNase MRP-dependent"/>
    <property type="evidence" value="ECO:0007669"/>
    <property type="project" value="TreeGrafter"/>
</dbReference>
<dbReference type="Pfam" id="PF20945">
    <property type="entry name" value="RMP1"/>
    <property type="match status" value="1"/>
</dbReference>
<dbReference type="InterPro" id="IPR047204">
    <property type="entry name" value="RMP1_RBD"/>
</dbReference>
<dbReference type="OrthoDB" id="5414547at2759"/>
<feature type="compositionally biased region" description="Low complexity" evidence="1">
    <location>
        <begin position="234"/>
        <end position="246"/>
    </location>
</feature>
<dbReference type="PANTHER" id="PTHR37792:SF1">
    <property type="entry name" value="RIBONUCLEASE MRP PROTEIN SUBUNIT RMP1"/>
    <property type="match status" value="1"/>
</dbReference>
<sequence length="269" mass="29896">MAPKQPPVVLPSWCTAESLLPIQHLLHLTAHRNKNQHRIAKWWASFSILRRQLGKLITALENPDAAFRAKKIEIEKRVVFLREEVVPRCYLAFSTVVADNQYASLGLMLMGCLARLNKLISFPKDEDEEINEVVKVEKTTSSHVLEVEDFGEAISREELERSANKTVKSLKTAKKGKKGADDLLEAEATPSCGRKGLSVSASSKKVITETAALESDDAVSPAPTTEKKRKKVWETTVTTTSTKTTTPKPPKKKRKKGGDEFDDLFSGLI</sequence>
<dbReference type="VEuPathDB" id="FungiDB:GMDG_05538"/>
<evidence type="ECO:0000256" key="1">
    <source>
        <dbReference type="SAM" id="MobiDB-lite"/>
    </source>
</evidence>
<dbReference type="PANTHER" id="PTHR37792">
    <property type="entry name" value="RIBONUCLEASE MRP PROTEIN SUBUNIT RMP1"/>
    <property type="match status" value="1"/>
</dbReference>
<evidence type="ECO:0000259" key="2">
    <source>
        <dbReference type="Pfam" id="PF20945"/>
    </source>
</evidence>
<organism evidence="3 4">
    <name type="scientific">Pseudogymnoascus destructans (strain ATCC MYA-4855 / 20631-21)</name>
    <name type="common">Bat white-nose syndrome fungus</name>
    <name type="synonym">Geomyces destructans</name>
    <dbReference type="NCBI Taxonomy" id="658429"/>
    <lineage>
        <taxon>Eukaryota</taxon>
        <taxon>Fungi</taxon>
        <taxon>Dikarya</taxon>
        <taxon>Ascomycota</taxon>
        <taxon>Pezizomycotina</taxon>
        <taxon>Leotiomycetes</taxon>
        <taxon>Thelebolales</taxon>
        <taxon>Thelebolaceae</taxon>
        <taxon>Pseudogymnoascus</taxon>
    </lineage>
</organism>
<dbReference type="CDD" id="cd22573">
    <property type="entry name" value="RMP1_RBD"/>
    <property type="match status" value="1"/>
</dbReference>
<protein>
    <recommendedName>
        <fullName evidence="2">RNase MRP protein 1 RNA binding domain-containing protein</fullName>
    </recommendedName>
</protein>
<name>L8FPM6_PSED2</name>
<keyword evidence="4" id="KW-1185">Reference proteome</keyword>